<comment type="subcellular location">
    <subcellularLocation>
        <location evidence="1">Cell outer membrane</location>
    </subcellularLocation>
</comment>
<dbReference type="Pfam" id="PF14322">
    <property type="entry name" value="SusD-like_3"/>
    <property type="match status" value="1"/>
</dbReference>
<protein>
    <submittedName>
        <fullName evidence="9">RagB/SusD family nutrient uptake outer membrane protein</fullName>
    </submittedName>
</protein>
<dbReference type="Gene3D" id="1.25.40.390">
    <property type="match status" value="1"/>
</dbReference>
<evidence type="ECO:0000256" key="1">
    <source>
        <dbReference type="ARBA" id="ARBA00004442"/>
    </source>
</evidence>
<gene>
    <name evidence="9" type="ORF">HXN33_01480</name>
</gene>
<evidence type="ECO:0000256" key="4">
    <source>
        <dbReference type="ARBA" id="ARBA00023136"/>
    </source>
</evidence>
<evidence type="ECO:0000256" key="2">
    <source>
        <dbReference type="ARBA" id="ARBA00006275"/>
    </source>
</evidence>
<dbReference type="EMBL" id="JABZSQ010000013">
    <property type="protein sequence ID" value="MBF1414227.1"/>
    <property type="molecule type" value="Genomic_DNA"/>
</dbReference>
<feature type="chain" id="PRO_5037841556" evidence="6">
    <location>
        <begin position="25"/>
        <end position="546"/>
    </location>
</feature>
<dbReference type="Pfam" id="PF07980">
    <property type="entry name" value="SusD_RagB"/>
    <property type="match status" value="1"/>
</dbReference>
<keyword evidence="3 6" id="KW-0732">Signal</keyword>
<accession>A0A930N581</accession>
<dbReference type="InterPro" id="IPR011990">
    <property type="entry name" value="TPR-like_helical_dom_sf"/>
</dbReference>
<evidence type="ECO:0000256" key="6">
    <source>
        <dbReference type="SAM" id="SignalP"/>
    </source>
</evidence>
<name>A0A930N581_9BACT</name>
<dbReference type="Proteomes" id="UP000757461">
    <property type="component" value="Unassembled WGS sequence"/>
</dbReference>
<dbReference type="GO" id="GO:0009279">
    <property type="term" value="C:cell outer membrane"/>
    <property type="evidence" value="ECO:0007669"/>
    <property type="project" value="UniProtKB-SubCell"/>
</dbReference>
<evidence type="ECO:0000256" key="3">
    <source>
        <dbReference type="ARBA" id="ARBA00022729"/>
    </source>
</evidence>
<dbReference type="InterPro" id="IPR033985">
    <property type="entry name" value="SusD-like_N"/>
</dbReference>
<comment type="caution">
    <text evidence="9">The sequence shown here is derived from an EMBL/GenBank/DDBJ whole genome shotgun (WGS) entry which is preliminary data.</text>
</comment>
<evidence type="ECO:0000313" key="10">
    <source>
        <dbReference type="Proteomes" id="UP000757461"/>
    </source>
</evidence>
<organism evidence="9 10">
    <name type="scientific">Prevotella histicola</name>
    <dbReference type="NCBI Taxonomy" id="470565"/>
    <lineage>
        <taxon>Bacteria</taxon>
        <taxon>Pseudomonadati</taxon>
        <taxon>Bacteroidota</taxon>
        <taxon>Bacteroidia</taxon>
        <taxon>Bacteroidales</taxon>
        <taxon>Prevotellaceae</taxon>
        <taxon>Prevotella</taxon>
    </lineage>
</organism>
<comment type="similarity">
    <text evidence="2">Belongs to the SusD family.</text>
</comment>
<dbReference type="PROSITE" id="PS51257">
    <property type="entry name" value="PROKAR_LIPOPROTEIN"/>
    <property type="match status" value="1"/>
</dbReference>
<dbReference type="InterPro" id="IPR012944">
    <property type="entry name" value="SusD_RagB_dom"/>
</dbReference>
<keyword evidence="4" id="KW-0472">Membrane</keyword>
<feature type="signal peptide" evidence="6">
    <location>
        <begin position="1"/>
        <end position="24"/>
    </location>
</feature>
<reference evidence="9" key="1">
    <citation type="submission" date="2020-04" db="EMBL/GenBank/DDBJ databases">
        <title>Deep metagenomics examines the oral microbiome during advanced dental caries in children, revealing novel taxa and co-occurrences with host molecules.</title>
        <authorList>
            <person name="Baker J.L."/>
            <person name="Morton J.T."/>
            <person name="Dinis M."/>
            <person name="Alvarez R."/>
            <person name="Tran N.C."/>
            <person name="Knight R."/>
            <person name="Edlund A."/>
        </authorList>
    </citation>
    <scope>NUCLEOTIDE SEQUENCE</scope>
    <source>
        <strain evidence="9">JCVI_25_bin.9</strain>
    </source>
</reference>
<evidence type="ECO:0000259" key="8">
    <source>
        <dbReference type="Pfam" id="PF14322"/>
    </source>
</evidence>
<dbReference type="SUPFAM" id="SSF48452">
    <property type="entry name" value="TPR-like"/>
    <property type="match status" value="1"/>
</dbReference>
<evidence type="ECO:0000313" key="9">
    <source>
        <dbReference type="EMBL" id="MBF1414227.1"/>
    </source>
</evidence>
<evidence type="ECO:0000259" key="7">
    <source>
        <dbReference type="Pfam" id="PF07980"/>
    </source>
</evidence>
<feature type="domain" description="SusD-like N-terminal" evidence="8">
    <location>
        <begin position="82"/>
        <end position="220"/>
    </location>
</feature>
<evidence type="ECO:0000256" key="5">
    <source>
        <dbReference type="ARBA" id="ARBA00023237"/>
    </source>
</evidence>
<keyword evidence="5" id="KW-0998">Cell outer membrane</keyword>
<feature type="domain" description="RagB/SusD" evidence="7">
    <location>
        <begin position="303"/>
        <end position="514"/>
    </location>
</feature>
<dbReference type="AlphaFoldDB" id="A0A930N581"/>
<sequence length="546" mass="60927">MKYSINKFTAGALFAVAAMTVSCSSDYLNTSPSESVEPGAAYSTTSNAYNTLNGIAKVMTTQQSYYTQGFAGENAIIRLFECLPSQNYNYNAYAAGWAPLHNQTFHFQSTRIYDSYAWTYYYQIITNANALLENIDKAKGPDSERQFIKASALTFRAYAFEKLAHYYCYRWQDSNNGASRGLPLRLDTSTGELKASTLAETYQQIYKDCQEAIDLFTQSGKTRSTSESWIPDLNTAHAVYARAALTRQDYATALAQAKLAENDRPLMKAADYATGFYKPTDEWILGSYGGDTEQNWYWAFGAQNACNGYYATSQSTGAGTIGHELISRIPNNDARKQLFITEDKFTSINTHDNTQVNQTYGVIAKNMVNGEITNATVYHEADSIVKKHQISGLSPAYASGYIYLDGQMKFWVTAQPGVSYVPFIRSSEMVLIEAEANYFLGNTADAQAALVRLNASTDRTPGYTCTKTGQDLFDEIKDYRELELWGEGSAWSDYKRWNIPVVRKTFAQGGNAHPAVAKTINPADGNKWTWVIPSNEIDYNNVLKDE</sequence>
<proteinExistence type="inferred from homology"/>